<dbReference type="EMBL" id="JAQQFN010000005">
    <property type="protein sequence ID" value="MFL9883269.1"/>
    <property type="molecule type" value="Genomic_DNA"/>
</dbReference>
<dbReference type="Gene3D" id="1.20.1270.180">
    <property type="match status" value="1"/>
</dbReference>
<dbReference type="PANTHER" id="PTHR37549">
    <property type="entry name" value="LIPOPROTEIN LPRI"/>
    <property type="match status" value="1"/>
</dbReference>
<dbReference type="PROSITE" id="PS51257">
    <property type="entry name" value="PROKAR_LIPOPROTEIN"/>
    <property type="match status" value="1"/>
</dbReference>
<name>A0ABW8ZJ75_9BURK</name>
<organism evidence="3 4">
    <name type="scientific">Paraburkholderia agricolaris</name>
    <dbReference type="NCBI Taxonomy" id="2152888"/>
    <lineage>
        <taxon>Bacteria</taxon>
        <taxon>Pseudomonadati</taxon>
        <taxon>Pseudomonadota</taxon>
        <taxon>Betaproteobacteria</taxon>
        <taxon>Burkholderiales</taxon>
        <taxon>Burkholderiaceae</taxon>
        <taxon>Paraburkholderia</taxon>
    </lineage>
</organism>
<dbReference type="InterPro" id="IPR052755">
    <property type="entry name" value="Lysozyme_Inhibitor_LprI"/>
</dbReference>
<protein>
    <submittedName>
        <fullName evidence="3">Lysozyme inhibitor LprI family protein</fullName>
    </submittedName>
</protein>
<gene>
    <name evidence="3" type="ORF">PQR66_09550</name>
</gene>
<proteinExistence type="predicted"/>
<evidence type="ECO:0000313" key="4">
    <source>
        <dbReference type="Proteomes" id="UP001629249"/>
    </source>
</evidence>
<feature type="chain" id="PRO_5047464488" evidence="1">
    <location>
        <begin position="23"/>
        <end position="158"/>
    </location>
</feature>
<accession>A0ABW8ZJ75</accession>
<dbReference type="InterPro" id="IPR009739">
    <property type="entry name" value="LprI-like_N"/>
</dbReference>
<reference evidence="3 4" key="1">
    <citation type="journal article" date="2024" name="Chem. Sci.">
        <title>Discovery of megapolipeptins by genome mining of a Burkholderiales bacteria collection.</title>
        <authorList>
            <person name="Paulo B.S."/>
            <person name="Recchia M.J.J."/>
            <person name="Lee S."/>
            <person name="Fergusson C.H."/>
            <person name="Romanowski S.B."/>
            <person name="Hernandez A."/>
            <person name="Krull N."/>
            <person name="Liu D.Y."/>
            <person name="Cavanagh H."/>
            <person name="Bos A."/>
            <person name="Gray C.A."/>
            <person name="Murphy B.T."/>
            <person name="Linington R.G."/>
            <person name="Eustaquio A.S."/>
        </authorList>
    </citation>
    <scope>NUCLEOTIDE SEQUENCE [LARGE SCALE GENOMIC DNA]</scope>
    <source>
        <strain evidence="3 4">RL16-012-BIC-B</strain>
    </source>
</reference>
<feature type="domain" description="Lysozyme inhibitor LprI-like N-terminal" evidence="2">
    <location>
        <begin position="31"/>
        <end position="83"/>
    </location>
</feature>
<evidence type="ECO:0000259" key="2">
    <source>
        <dbReference type="Pfam" id="PF07007"/>
    </source>
</evidence>
<comment type="caution">
    <text evidence="3">The sequence shown here is derived from an EMBL/GenBank/DDBJ whole genome shotgun (WGS) entry which is preliminary data.</text>
</comment>
<keyword evidence="4" id="KW-1185">Reference proteome</keyword>
<dbReference type="PANTHER" id="PTHR37549:SF1">
    <property type="entry name" value="LIPOPROTEIN LPRI"/>
    <property type="match status" value="1"/>
</dbReference>
<evidence type="ECO:0000256" key="1">
    <source>
        <dbReference type="SAM" id="SignalP"/>
    </source>
</evidence>
<dbReference type="Proteomes" id="UP001629249">
    <property type="component" value="Unassembled WGS sequence"/>
</dbReference>
<sequence>MTKSGTWLVAGFLMGAVFSTHAVGISCVVAQTRIDHMICDSKALVKADERLDRTYQQTLMAAADQAALIRSQRAWLKQRNACADSVCVTHAYVDRLTVFKQVKRAEWATFRDPTLGISFNYLANRHVEQLCPTRENERCVALVGKGVGISDYFACSSW</sequence>
<keyword evidence="1" id="KW-0732">Signal</keyword>
<dbReference type="RefSeq" id="WP_408326118.1">
    <property type="nucleotide sequence ID" value="NZ_JAQQFH010000002.1"/>
</dbReference>
<evidence type="ECO:0000313" key="3">
    <source>
        <dbReference type="EMBL" id="MFL9883269.1"/>
    </source>
</evidence>
<feature type="signal peptide" evidence="1">
    <location>
        <begin position="1"/>
        <end position="22"/>
    </location>
</feature>
<dbReference type="Pfam" id="PF07007">
    <property type="entry name" value="LprI"/>
    <property type="match status" value="1"/>
</dbReference>